<dbReference type="EMBL" id="MN397935">
    <property type="protein sequence ID" value="QIJ59878.1"/>
    <property type="molecule type" value="Genomic_DNA"/>
</dbReference>
<keyword evidence="11" id="KW-1185">Reference proteome</keyword>
<comment type="similarity">
    <text evidence="2 6">Belongs to the bacterial ribosomal protein bL32 family.</text>
</comment>
<dbReference type="InterPro" id="IPR011332">
    <property type="entry name" value="Ribosomal_zn-bd"/>
</dbReference>
<keyword evidence="3 6" id="KW-0689">Ribosomal protein</keyword>
<comment type="subcellular location">
    <subcellularLocation>
        <location evidence="1 6">Plastid</location>
        <location evidence="1 6">Chloroplast</location>
    </subcellularLocation>
</comment>
<dbReference type="EMBL" id="MN397928">
    <property type="protein sequence ID" value="QIJ59292.1"/>
    <property type="molecule type" value="Genomic_DNA"/>
</dbReference>
<dbReference type="SUPFAM" id="SSF57829">
    <property type="entry name" value="Zn-binding ribosomal proteins"/>
    <property type="match status" value="1"/>
</dbReference>
<evidence type="ECO:0000256" key="3">
    <source>
        <dbReference type="ARBA" id="ARBA00022980"/>
    </source>
</evidence>
<dbReference type="EMBL" id="MN397930">
    <property type="protein sequence ID" value="QIJ59459.1"/>
    <property type="molecule type" value="Genomic_DNA"/>
</dbReference>
<dbReference type="PANTHER" id="PTHR36083:SF1">
    <property type="entry name" value="LARGE RIBOSOMAL SUBUNIT PROTEIN BL32C"/>
    <property type="match status" value="1"/>
</dbReference>
<reference evidence="11" key="8">
    <citation type="submission" date="2024-06" db="UniProtKB">
        <authorList>
            <consortium name="RefSeq"/>
        </authorList>
    </citation>
    <scope>NUCLEOTIDE SEQUENCE [LARGE SCALE GENOMIC DNA]</scope>
    <source>
        <strain evidence="11">cv. Chandler</strain>
    </source>
</reference>
<name>A0A0S2MA39_JUGRE</name>
<dbReference type="KEGG" id="jre:26380787"/>
<reference evidence="10" key="7">
    <citation type="submission" date="2019-09" db="EMBL/GenBank/DDBJ databases">
        <authorList>
            <person name="Teske D."/>
            <person name="Peters A."/>
            <person name="Moellers A."/>
            <person name="Fischer M."/>
        </authorList>
    </citation>
    <scope>NUCLEOTIDE SEQUENCE</scope>
</reference>
<dbReference type="EMBL" id="MN397929">
    <property type="protein sequence ID" value="QIJ59375.1"/>
    <property type="molecule type" value="Genomic_DNA"/>
</dbReference>
<dbReference type="HAMAP" id="MF_00340">
    <property type="entry name" value="Ribosomal_bL32"/>
    <property type="match status" value="1"/>
</dbReference>
<evidence type="ECO:0000313" key="10">
    <source>
        <dbReference type="EMBL" id="QIJ58956.1"/>
    </source>
</evidence>
<sequence>MAVPKKRTSISKKRIRKNIWKRKGYWVALKVFSLAKSLSTGNSKSFFVQQEINN</sequence>
<dbReference type="GO" id="GO:0009507">
    <property type="term" value="C:chloroplast"/>
    <property type="evidence" value="ECO:0007669"/>
    <property type="project" value="UniProtKB-SubCell"/>
</dbReference>
<evidence type="ECO:0000313" key="8">
    <source>
        <dbReference type="EMBL" id="ANG44767.1"/>
    </source>
</evidence>
<evidence type="ECO:0000256" key="1">
    <source>
        <dbReference type="ARBA" id="ARBA00004229"/>
    </source>
</evidence>
<dbReference type="EMBL" id="MN397931">
    <property type="protein sequence ID" value="QIJ59543.1"/>
    <property type="molecule type" value="Genomic_DNA"/>
</dbReference>
<keyword evidence="4 6" id="KW-0687">Ribonucleoprotein</keyword>
<evidence type="ECO:0000256" key="6">
    <source>
        <dbReference type="HAMAP-Rule" id="MF_00340"/>
    </source>
</evidence>
<dbReference type="EMBL" id="MN397932">
    <property type="protein sequence ID" value="QIJ59627.1"/>
    <property type="molecule type" value="Genomic_DNA"/>
</dbReference>
<protein>
    <recommendedName>
        <fullName evidence="5 6">Large ribosomal subunit protein bL32c</fullName>
    </recommendedName>
</protein>
<dbReference type="EMBL" id="MF167463">
    <property type="protein sequence ID" value="ASM82410.1"/>
    <property type="molecule type" value="Genomic_DNA"/>
</dbReference>
<dbReference type="Pfam" id="PF01783">
    <property type="entry name" value="Ribosomal_L32p"/>
    <property type="match status" value="1"/>
</dbReference>
<dbReference type="EMBL" id="KT870116">
    <property type="protein sequence ID" value="ALO71551.1"/>
    <property type="molecule type" value="Genomic_DNA"/>
</dbReference>
<gene>
    <name evidence="6 7 12" type="primary">rpl32</name>
    <name evidence="12" type="ORF">AT063_gp016</name>
</gene>
<geneLocation type="chloroplast" evidence="7 12"/>
<reference evidence="11 12" key="2">
    <citation type="submission" date="2015-10" db="EMBL/GenBank/DDBJ databases">
        <title>The complete chloroplast genome of the English walnut Juglans regia (Fagales: Juglandaceae).</title>
        <authorList>
            <person name="Peng S."/>
            <person name="Yu Z."/>
        </authorList>
    </citation>
    <scope>NUCLEOTIDE SEQUENCE [LARGE SCALE GENOMIC DNA]</scope>
    <source>
        <strain evidence="11">cv. Chandler</strain>
    </source>
</reference>
<evidence type="ECO:0000256" key="2">
    <source>
        <dbReference type="ARBA" id="ARBA00008560"/>
    </source>
</evidence>
<evidence type="ECO:0000256" key="4">
    <source>
        <dbReference type="ARBA" id="ARBA00023274"/>
    </source>
</evidence>
<dbReference type="EMBL" id="KT963008">
    <property type="protein sequence ID" value="ANG44767.1"/>
    <property type="molecule type" value="Genomic_DNA"/>
</dbReference>
<accession>A0A0S2MA39</accession>
<dbReference type="EMBL" id="MF167464">
    <property type="protein sequence ID" value="ASM82491.1"/>
    <property type="molecule type" value="Genomic_DNA"/>
</dbReference>
<evidence type="ECO:0000256" key="5">
    <source>
        <dbReference type="ARBA" id="ARBA00035280"/>
    </source>
</evidence>
<dbReference type="EMBL" id="MN397933">
    <property type="protein sequence ID" value="QIJ59710.1"/>
    <property type="molecule type" value="Genomic_DNA"/>
</dbReference>
<dbReference type="InterPro" id="IPR044958">
    <property type="entry name" value="Ribosomal_bL32_plant/cyanobact"/>
</dbReference>
<dbReference type="GO" id="GO:0003729">
    <property type="term" value="F:mRNA binding"/>
    <property type="evidence" value="ECO:0000318"/>
    <property type="project" value="GO_Central"/>
</dbReference>
<dbReference type="PANTHER" id="PTHR36083">
    <property type="entry name" value="50S RIBOSOMAL PROTEIN L32, CHLOROPLASTIC"/>
    <property type="match status" value="1"/>
</dbReference>
<reference evidence="11 12" key="4">
    <citation type="submission" date="2015-12" db="EMBL/GenBank/DDBJ databases">
        <authorList>
            <consortium name="NCBI Genome Project"/>
        </authorList>
    </citation>
    <scope>NUCLEOTIDE SEQUENCE [LARGE SCALE GENOMIC DNA]</scope>
    <source>
        <strain evidence="11">cv. Chandler</strain>
    </source>
</reference>
<keyword evidence="7 12" id="KW-0934">Plastid</keyword>
<dbReference type="EMBL" id="MN397926">
    <property type="protein sequence ID" value="QIJ59124.1"/>
    <property type="molecule type" value="Genomic_DNA"/>
</dbReference>
<evidence type="ECO:0000313" key="12">
    <source>
        <dbReference type="RefSeq" id="YP_009186216.1"/>
    </source>
</evidence>
<dbReference type="EMBL" id="MN397927">
    <property type="protein sequence ID" value="QIJ59208.1"/>
    <property type="molecule type" value="Genomic_DNA"/>
</dbReference>
<dbReference type="OrthoDB" id="1718206at2759"/>
<reference evidence="7" key="1">
    <citation type="journal article" date="2015" name="Mitochondrial DNA">
        <title>The complete chloroplast genome of the Juglans regia (Juglandales: Julandaceae).</title>
        <authorList>
            <person name="Peng S."/>
            <person name="Yang G."/>
            <person name="Liu C."/>
            <person name="Yu Z."/>
            <person name="Zhai M."/>
        </authorList>
    </citation>
    <scope>NUCLEOTIDE SEQUENCE</scope>
</reference>
<dbReference type="GeneID" id="26380787"/>
<evidence type="ECO:0000313" key="9">
    <source>
        <dbReference type="EMBL" id="ASM82410.1"/>
    </source>
</evidence>
<dbReference type="GO" id="GO:0015934">
    <property type="term" value="C:large ribosomal subunit"/>
    <property type="evidence" value="ECO:0007669"/>
    <property type="project" value="InterPro"/>
</dbReference>
<dbReference type="EMBL" id="MN397934">
    <property type="protein sequence ID" value="QIJ59794.1"/>
    <property type="molecule type" value="Genomic_DNA"/>
</dbReference>
<reference evidence="12" key="9">
    <citation type="submission" date="2025-04" db="UniProtKB">
        <authorList>
            <consortium name="RefSeq"/>
        </authorList>
    </citation>
    <scope>IDENTIFICATION</scope>
</reference>
<evidence type="ECO:0000313" key="7">
    <source>
        <dbReference type="EMBL" id="ALO71551.1"/>
    </source>
</evidence>
<evidence type="ECO:0000313" key="11">
    <source>
        <dbReference type="Proteomes" id="UP000235220"/>
    </source>
</evidence>
<dbReference type="GO" id="GO:0006412">
    <property type="term" value="P:translation"/>
    <property type="evidence" value="ECO:0007669"/>
    <property type="project" value="UniProtKB-UniRule"/>
</dbReference>
<dbReference type="GO" id="GO:0003735">
    <property type="term" value="F:structural constituent of ribosome"/>
    <property type="evidence" value="ECO:0007669"/>
    <property type="project" value="InterPro"/>
</dbReference>
<dbReference type="Proteomes" id="UP000235220">
    <property type="component" value="Chloroplast Pltd"/>
</dbReference>
<dbReference type="EMBL" id="MN397925">
    <property type="protein sequence ID" value="QIJ59040.1"/>
    <property type="molecule type" value="Genomic_DNA"/>
</dbReference>
<organism evidence="7">
    <name type="scientific">Juglans regia</name>
    <name type="common">English walnut</name>
    <dbReference type="NCBI Taxonomy" id="51240"/>
    <lineage>
        <taxon>Eukaryota</taxon>
        <taxon>Viridiplantae</taxon>
        <taxon>Streptophyta</taxon>
        <taxon>Embryophyta</taxon>
        <taxon>Tracheophyta</taxon>
        <taxon>Spermatophyta</taxon>
        <taxon>Magnoliopsida</taxon>
        <taxon>eudicotyledons</taxon>
        <taxon>Gunneridae</taxon>
        <taxon>Pentapetalae</taxon>
        <taxon>rosids</taxon>
        <taxon>fabids</taxon>
        <taxon>Fagales</taxon>
        <taxon>Juglandaceae</taxon>
        <taxon>Juglans</taxon>
    </lineage>
</organism>
<dbReference type="RefSeq" id="YP_009186216.1">
    <property type="nucleotide sequence ID" value="NC_028617.1"/>
</dbReference>
<reference evidence="8" key="5">
    <citation type="journal article" date="2017" name="Front. Plant Sci.">
        <title>Completion of the Chloroplast Genomes of Five Chinese Juglans and Their Contribution to Chloroplast Phylogeny.</title>
        <authorList>
            <person name="Hu Y."/>
            <person name="Woeste K.E."/>
            <person name="Zhao P."/>
        </authorList>
    </citation>
    <scope>NUCLEOTIDE SEQUENCE</scope>
</reference>
<reference evidence="8" key="3">
    <citation type="submission" date="2015-10" db="EMBL/GenBank/DDBJ databases">
        <authorList>
            <person name="Gilbert D.G."/>
        </authorList>
    </citation>
    <scope>NUCLEOTIDE SEQUENCE</scope>
</reference>
<dbReference type="AlphaFoldDB" id="A0A0S2MA39"/>
<keyword evidence="7 12" id="KW-0150">Chloroplast</keyword>
<dbReference type="InterPro" id="IPR002677">
    <property type="entry name" value="Ribosomal_bL32"/>
</dbReference>
<proteinExistence type="inferred from homology"/>
<dbReference type="EMBL" id="MN397924">
    <property type="protein sequence ID" value="QIJ58956.1"/>
    <property type="molecule type" value="Genomic_DNA"/>
</dbReference>
<reference evidence="9" key="6">
    <citation type="journal article" date="2017" name="Front. Plant Sci.">
        <title>Phylogenetic Resolution in Juglans Based on Complete Chloroplast Genomes and Nuclear DNA Sequences.</title>
        <authorList>
            <person name="Dong W."/>
            <person name="Xu C."/>
            <person name="Li W."/>
            <person name="Xie X."/>
            <person name="Lu Y."/>
            <person name="Liu Y."/>
            <person name="Jin X."/>
            <person name="Suo Z."/>
        </authorList>
    </citation>
    <scope>NUCLEOTIDE SEQUENCE</scope>
</reference>